<dbReference type="InterPro" id="IPR017039">
    <property type="entry name" value="Virul_fac_BrkB"/>
</dbReference>
<name>A0A366LDZ9_9SPHI</name>
<dbReference type="Proteomes" id="UP000252081">
    <property type="component" value="Unassembled WGS sequence"/>
</dbReference>
<reference evidence="8 9" key="1">
    <citation type="submission" date="2018-07" db="EMBL/GenBank/DDBJ databases">
        <title>A draft genome of a endophytic bacteria, a new species of Pedobacter.</title>
        <authorList>
            <person name="Zhang Z.D."/>
            <person name="Chen Z.J."/>
        </authorList>
    </citation>
    <scope>NUCLEOTIDE SEQUENCE [LARGE SCALE GENOMIC DNA]</scope>
    <source>
        <strain evidence="8 9">RS10</strain>
    </source>
</reference>
<evidence type="ECO:0000256" key="5">
    <source>
        <dbReference type="ARBA" id="ARBA00023136"/>
    </source>
</evidence>
<organism evidence="8 9">
    <name type="scientific">Pedobacter miscanthi</name>
    <dbReference type="NCBI Taxonomy" id="2259170"/>
    <lineage>
        <taxon>Bacteria</taxon>
        <taxon>Pseudomonadati</taxon>
        <taxon>Bacteroidota</taxon>
        <taxon>Sphingobacteriia</taxon>
        <taxon>Sphingobacteriales</taxon>
        <taxon>Sphingobacteriaceae</taxon>
        <taxon>Pedobacter</taxon>
    </lineage>
</organism>
<evidence type="ECO:0000256" key="3">
    <source>
        <dbReference type="ARBA" id="ARBA00022692"/>
    </source>
</evidence>
<dbReference type="OrthoDB" id="9797028at2"/>
<comment type="subcellular location">
    <subcellularLocation>
        <location evidence="1">Cell membrane</location>
        <topology evidence="1">Multi-pass membrane protein</topology>
    </subcellularLocation>
</comment>
<gene>
    <name evidence="8" type="ORF">DRW42_00155</name>
</gene>
<dbReference type="GO" id="GO:0005886">
    <property type="term" value="C:plasma membrane"/>
    <property type="evidence" value="ECO:0007669"/>
    <property type="project" value="UniProtKB-SubCell"/>
</dbReference>
<keyword evidence="3 7" id="KW-0812">Transmembrane</keyword>
<keyword evidence="9" id="KW-1185">Reference proteome</keyword>
<dbReference type="PANTHER" id="PTHR30213">
    <property type="entry name" value="INNER MEMBRANE PROTEIN YHJD"/>
    <property type="match status" value="1"/>
</dbReference>
<evidence type="ECO:0000313" key="8">
    <source>
        <dbReference type="EMBL" id="RBQ11729.1"/>
    </source>
</evidence>
<dbReference type="Pfam" id="PF03631">
    <property type="entry name" value="Virul_fac_BrkB"/>
    <property type="match status" value="1"/>
</dbReference>
<evidence type="ECO:0000256" key="2">
    <source>
        <dbReference type="ARBA" id="ARBA00022475"/>
    </source>
</evidence>
<evidence type="ECO:0000313" key="9">
    <source>
        <dbReference type="Proteomes" id="UP000252081"/>
    </source>
</evidence>
<feature type="transmembrane region" description="Helical" evidence="7">
    <location>
        <begin position="298"/>
        <end position="321"/>
    </location>
</feature>
<accession>A0A366LDZ9</accession>
<dbReference type="RefSeq" id="WP_113946810.1">
    <property type="nucleotide sequence ID" value="NZ_QNQU01000001.1"/>
</dbReference>
<sequence>MKKNLEISNLEELNAELLTIDRQISSSHLRIVDHGHKLSQFDLQSIIRPEVEQTIELISKPLSKMVPDATAKLLEKTIFSRLGFFSRKSLGLLSKAVVAKLMSEKDDENSIGPTGVKTAPKSAYSVEDEPAENRRHKPNGAQEAPLPAGNTHHDEQVTQLMSFKGIYHLLKAAFEGFSDHKVTKLSGSLSYYTVFSMAPLLLVVISLSAIFFNREAAEGQIFAQLKGLLGSDTALQLQELIRNAALTAKGNVAIIIGTVTLVLGATGIFADIQDSINFIWGIKPKPKRGWLKMLQNRFLSFSVIVSLGFLLVVSLGISALLDGFSVRLQARFSEISVVVFYLLNIVLTFIIITTIFGVIFKVLPDAKIKWGEVLSGAMVTAFLFMVGKFGISFYISKSNVGGTYGAAGSLVVLLLWTYYSSIILYFGAEFTKAFAVAKGADIKPNHYAVSVKEIEIEKEDLPVSQSSKEVKG</sequence>
<feature type="transmembrane region" description="Helical" evidence="7">
    <location>
        <begin position="407"/>
        <end position="428"/>
    </location>
</feature>
<dbReference type="EMBL" id="QNQU01000001">
    <property type="protein sequence ID" value="RBQ11729.1"/>
    <property type="molecule type" value="Genomic_DNA"/>
</dbReference>
<dbReference type="PANTHER" id="PTHR30213:SF1">
    <property type="entry name" value="INNER MEMBRANE PROTEIN YHJD"/>
    <property type="match status" value="1"/>
</dbReference>
<evidence type="ECO:0000256" key="4">
    <source>
        <dbReference type="ARBA" id="ARBA00022989"/>
    </source>
</evidence>
<dbReference type="AlphaFoldDB" id="A0A366LDZ9"/>
<keyword evidence="4 7" id="KW-1133">Transmembrane helix</keyword>
<dbReference type="NCBIfam" id="TIGR00765">
    <property type="entry name" value="yihY_not_rbn"/>
    <property type="match status" value="1"/>
</dbReference>
<proteinExistence type="predicted"/>
<comment type="caution">
    <text evidence="8">The sequence shown here is derived from an EMBL/GenBank/DDBJ whole genome shotgun (WGS) entry which is preliminary data.</text>
</comment>
<keyword evidence="5 7" id="KW-0472">Membrane</keyword>
<evidence type="ECO:0000256" key="1">
    <source>
        <dbReference type="ARBA" id="ARBA00004651"/>
    </source>
</evidence>
<evidence type="ECO:0000256" key="7">
    <source>
        <dbReference type="SAM" id="Phobius"/>
    </source>
</evidence>
<feature type="transmembrane region" description="Helical" evidence="7">
    <location>
        <begin position="252"/>
        <end position="270"/>
    </location>
</feature>
<keyword evidence="2" id="KW-1003">Cell membrane</keyword>
<feature type="transmembrane region" description="Helical" evidence="7">
    <location>
        <begin position="375"/>
        <end position="395"/>
    </location>
</feature>
<evidence type="ECO:0000256" key="6">
    <source>
        <dbReference type="SAM" id="MobiDB-lite"/>
    </source>
</evidence>
<feature type="transmembrane region" description="Helical" evidence="7">
    <location>
        <begin position="189"/>
        <end position="212"/>
    </location>
</feature>
<feature type="transmembrane region" description="Helical" evidence="7">
    <location>
        <begin position="341"/>
        <end position="363"/>
    </location>
</feature>
<protein>
    <submittedName>
        <fullName evidence="8">YihY/virulence factor BrkB family protein</fullName>
    </submittedName>
</protein>
<feature type="region of interest" description="Disordered" evidence="6">
    <location>
        <begin position="106"/>
        <end position="151"/>
    </location>
</feature>